<proteinExistence type="predicted"/>
<evidence type="ECO:0000313" key="2">
    <source>
        <dbReference type="Proteomes" id="UP000401081"/>
    </source>
</evidence>
<keyword evidence="2" id="KW-1185">Reference proteome</keyword>
<dbReference type="SUPFAM" id="SSF52540">
    <property type="entry name" value="P-loop containing nucleoside triphosphate hydrolases"/>
    <property type="match status" value="1"/>
</dbReference>
<accession>A0A485A569</accession>
<protein>
    <submittedName>
        <fullName evidence="1">Oligopeptide transporter ATP-binding component</fullName>
    </submittedName>
</protein>
<dbReference type="Gene3D" id="3.40.50.300">
    <property type="entry name" value="P-loop containing nucleotide triphosphate hydrolases"/>
    <property type="match status" value="1"/>
</dbReference>
<dbReference type="Proteomes" id="UP000401081">
    <property type="component" value="Unassembled WGS sequence"/>
</dbReference>
<keyword evidence="1" id="KW-0067">ATP-binding</keyword>
<gene>
    <name evidence="1" type="ORF">NCTC12993_00083</name>
</gene>
<sequence length="70" mass="7954">MKTVRAQLEEVLTLHQRLNRRERQEKMEAAVSGGWGWMFRCSIAIRGELSGGMGQRVMIAIALINDPPRC</sequence>
<dbReference type="GO" id="GO:0005524">
    <property type="term" value="F:ATP binding"/>
    <property type="evidence" value="ECO:0007669"/>
    <property type="project" value="UniProtKB-KW"/>
</dbReference>
<organism evidence="1 2">
    <name type="scientific">Kluyvera cryocrescens</name>
    <name type="common">Kluyvera citrophila</name>
    <dbReference type="NCBI Taxonomy" id="580"/>
    <lineage>
        <taxon>Bacteria</taxon>
        <taxon>Pseudomonadati</taxon>
        <taxon>Pseudomonadota</taxon>
        <taxon>Gammaproteobacteria</taxon>
        <taxon>Enterobacterales</taxon>
        <taxon>Enterobacteriaceae</taxon>
        <taxon>Kluyvera</taxon>
    </lineage>
</organism>
<reference evidence="1 2" key="1">
    <citation type="submission" date="2019-03" db="EMBL/GenBank/DDBJ databases">
        <authorList>
            <consortium name="Pathogen Informatics"/>
        </authorList>
    </citation>
    <scope>NUCLEOTIDE SEQUENCE [LARGE SCALE GENOMIC DNA]</scope>
    <source>
        <strain evidence="1 2">NCTC12993</strain>
    </source>
</reference>
<keyword evidence="1" id="KW-0547">Nucleotide-binding</keyword>
<dbReference type="InterPro" id="IPR027417">
    <property type="entry name" value="P-loop_NTPase"/>
</dbReference>
<dbReference type="EMBL" id="CAADJD010000001">
    <property type="protein sequence ID" value="VFS54908.1"/>
    <property type="molecule type" value="Genomic_DNA"/>
</dbReference>
<evidence type="ECO:0000313" key="1">
    <source>
        <dbReference type="EMBL" id="VFS54908.1"/>
    </source>
</evidence>
<dbReference type="AlphaFoldDB" id="A0A485A569"/>
<name>A0A485A569_KLUCR</name>